<keyword evidence="5" id="KW-0408">Iron</keyword>
<reference evidence="9 11" key="1">
    <citation type="submission" date="2015-07" db="EMBL/GenBank/DDBJ databases">
        <title>Fjat-14205 dsm 2895.</title>
        <authorList>
            <person name="Liu B."/>
            <person name="Wang J."/>
            <person name="Zhu Y."/>
            <person name="Liu G."/>
            <person name="Chen Q."/>
            <person name="Chen Z."/>
            <person name="Lan J."/>
            <person name="Che J."/>
            <person name="Ge C."/>
            <person name="Shi H."/>
            <person name="Pan Z."/>
            <person name="Liu X."/>
        </authorList>
    </citation>
    <scope>NUCLEOTIDE SEQUENCE [LARGE SCALE GENOMIC DNA]</scope>
    <source>
        <strain evidence="9 11">DSM 2895</strain>
    </source>
</reference>
<dbReference type="GeneID" id="42306307"/>
<dbReference type="GO" id="GO:0046872">
    <property type="term" value="F:metal ion binding"/>
    <property type="evidence" value="ECO:0007669"/>
    <property type="project" value="UniProtKB-KW"/>
</dbReference>
<dbReference type="CDD" id="cd10030">
    <property type="entry name" value="UDG-F4_TTUDGA_SPO1dp_like"/>
    <property type="match status" value="1"/>
</dbReference>
<dbReference type="Proteomes" id="UP000182836">
    <property type="component" value="Unassembled WGS sequence"/>
</dbReference>
<keyword evidence="3" id="KW-0227">DNA damage</keyword>
<evidence type="ECO:0000259" key="8">
    <source>
        <dbReference type="SMART" id="SM00986"/>
    </source>
</evidence>
<dbReference type="Pfam" id="PF03167">
    <property type="entry name" value="UDG"/>
    <property type="match status" value="1"/>
</dbReference>
<keyword evidence="11" id="KW-1185">Reference proteome</keyword>
<sequence>MYPEKLVEQCMKRIQPYACEGFVWGKGPENPTFMLVGEAPGATEIEKGEPFIGRAGEMLNQFLDHLGITREEIYITSVVRSRPYKFETKHAKDGTVIQRKANRTPNQKEILAHAPLLDYQIATIRPKLIVTMGTIALHRLLGKEHQISADHGTLLHTSVLKLDSMETNTYSWTDQQYNVFPTYHPASIFYNRKLLGEIYEDLDKLRPLLHSLHNSAQHMSSK</sequence>
<keyword evidence="6" id="KW-0411">Iron-sulfur</keyword>
<reference evidence="10 12" key="2">
    <citation type="submission" date="2016-10" db="EMBL/GenBank/DDBJ databases">
        <authorList>
            <person name="de Groot N.N."/>
        </authorList>
    </citation>
    <scope>NUCLEOTIDE SEQUENCE [LARGE SCALE GENOMIC DNA]</scope>
    <source>
        <strain evidence="10 12">DSM 2895</strain>
    </source>
</reference>
<dbReference type="STRING" id="47500.AF333_14105"/>
<evidence type="ECO:0000256" key="5">
    <source>
        <dbReference type="ARBA" id="ARBA00023004"/>
    </source>
</evidence>
<evidence type="ECO:0000256" key="6">
    <source>
        <dbReference type="ARBA" id="ARBA00023014"/>
    </source>
</evidence>
<evidence type="ECO:0000256" key="1">
    <source>
        <dbReference type="ARBA" id="ARBA00022485"/>
    </source>
</evidence>
<evidence type="ECO:0000256" key="7">
    <source>
        <dbReference type="ARBA" id="ARBA00023204"/>
    </source>
</evidence>
<gene>
    <name evidence="9" type="ORF">AF333_14105</name>
    <name evidence="10" type="ORF">SAMN04487909_102109</name>
</gene>
<dbReference type="InterPro" id="IPR005122">
    <property type="entry name" value="Uracil-DNA_glycosylase-like"/>
</dbReference>
<keyword evidence="7" id="KW-0234">DNA repair</keyword>
<protein>
    <submittedName>
        <fullName evidence="10">DNA polymerase</fullName>
    </submittedName>
    <submittedName>
        <fullName evidence="9">Uracil-DNA glycosylase</fullName>
    </submittedName>
</protein>
<dbReference type="SUPFAM" id="SSF52141">
    <property type="entry name" value="Uracil-DNA glycosylase-like"/>
    <property type="match status" value="1"/>
</dbReference>
<dbReference type="Proteomes" id="UP000037269">
    <property type="component" value="Unassembled WGS sequence"/>
</dbReference>
<keyword evidence="4" id="KW-0378">Hydrolase</keyword>
<dbReference type="InterPro" id="IPR036895">
    <property type="entry name" value="Uracil-DNA_glycosylase-like_sf"/>
</dbReference>
<dbReference type="Gene3D" id="3.40.470.10">
    <property type="entry name" value="Uracil-DNA glycosylase-like domain"/>
    <property type="match status" value="1"/>
</dbReference>
<dbReference type="GO" id="GO:0006281">
    <property type="term" value="P:DNA repair"/>
    <property type="evidence" value="ECO:0007669"/>
    <property type="project" value="UniProtKB-KW"/>
</dbReference>
<evidence type="ECO:0000313" key="9">
    <source>
        <dbReference type="EMBL" id="KON96440.1"/>
    </source>
</evidence>
<evidence type="ECO:0000313" key="10">
    <source>
        <dbReference type="EMBL" id="SDI20533.1"/>
    </source>
</evidence>
<dbReference type="InterPro" id="IPR051536">
    <property type="entry name" value="UDG_Type-4/5"/>
</dbReference>
<evidence type="ECO:0000256" key="4">
    <source>
        <dbReference type="ARBA" id="ARBA00022801"/>
    </source>
</evidence>
<evidence type="ECO:0000256" key="2">
    <source>
        <dbReference type="ARBA" id="ARBA00022723"/>
    </source>
</evidence>
<dbReference type="GO" id="GO:0051539">
    <property type="term" value="F:4 iron, 4 sulfur cluster binding"/>
    <property type="evidence" value="ECO:0007669"/>
    <property type="project" value="UniProtKB-KW"/>
</dbReference>
<evidence type="ECO:0000313" key="11">
    <source>
        <dbReference type="Proteomes" id="UP000037269"/>
    </source>
</evidence>
<keyword evidence="2" id="KW-0479">Metal-binding</keyword>
<dbReference type="SMART" id="SM00986">
    <property type="entry name" value="UDG"/>
    <property type="match status" value="1"/>
</dbReference>
<dbReference type="AlphaFoldDB" id="A0A0D1Y330"/>
<name>A0A0D1Y330_ANEMI</name>
<accession>A0A0D1Y330</accession>
<keyword evidence="1" id="KW-0004">4Fe-4S</keyword>
<dbReference type="SMART" id="SM00987">
    <property type="entry name" value="UreE_C"/>
    <property type="match status" value="1"/>
</dbReference>
<dbReference type="EMBL" id="FNED01000002">
    <property type="protein sequence ID" value="SDI20533.1"/>
    <property type="molecule type" value="Genomic_DNA"/>
</dbReference>
<dbReference type="PANTHER" id="PTHR33693:SF1">
    <property type="entry name" value="TYPE-4 URACIL-DNA GLYCOSYLASE"/>
    <property type="match status" value="1"/>
</dbReference>
<dbReference type="PANTHER" id="PTHR33693">
    <property type="entry name" value="TYPE-5 URACIL-DNA GLYCOSYLASE"/>
    <property type="match status" value="1"/>
</dbReference>
<organism evidence="9 11">
    <name type="scientific">Aneurinibacillus migulanus</name>
    <name type="common">Bacillus migulanus</name>
    <dbReference type="NCBI Taxonomy" id="47500"/>
    <lineage>
        <taxon>Bacteria</taxon>
        <taxon>Bacillati</taxon>
        <taxon>Bacillota</taxon>
        <taxon>Bacilli</taxon>
        <taxon>Bacillales</taxon>
        <taxon>Paenibacillaceae</taxon>
        <taxon>Aneurinibacillus group</taxon>
        <taxon>Aneurinibacillus</taxon>
    </lineage>
</organism>
<dbReference type="GO" id="GO:0097506">
    <property type="term" value="F:deaminated base DNA N-glycosylase activity"/>
    <property type="evidence" value="ECO:0007669"/>
    <property type="project" value="UniProtKB-ARBA"/>
</dbReference>
<dbReference type="EMBL" id="LGUG01000004">
    <property type="protein sequence ID" value="KON96440.1"/>
    <property type="molecule type" value="Genomic_DNA"/>
</dbReference>
<dbReference type="OrthoDB" id="5290748at2"/>
<dbReference type="PATRIC" id="fig|47500.8.peg.1608"/>
<evidence type="ECO:0000313" key="12">
    <source>
        <dbReference type="Proteomes" id="UP000182836"/>
    </source>
</evidence>
<evidence type="ECO:0000256" key="3">
    <source>
        <dbReference type="ARBA" id="ARBA00022763"/>
    </source>
</evidence>
<feature type="domain" description="Uracil-DNA glycosylase-like" evidence="8">
    <location>
        <begin position="24"/>
        <end position="203"/>
    </location>
</feature>
<dbReference type="RefSeq" id="WP_043064123.1">
    <property type="nucleotide sequence ID" value="NZ_BJOA01000014.1"/>
</dbReference>
<proteinExistence type="predicted"/>